<protein>
    <submittedName>
        <fullName evidence="1">Uncharacterized protein</fullName>
    </submittedName>
</protein>
<comment type="caution">
    <text evidence="1">The sequence shown here is derived from an EMBL/GenBank/DDBJ whole genome shotgun (WGS) entry which is preliminary data.</text>
</comment>
<keyword evidence="2" id="KW-1185">Reference proteome</keyword>
<sequence>MKFFTREGFNLDSSDLTLRGMCLYRYRKVAQVILKRLESRKSHCRHTEGKVTAIRKWPKSNERLLACGHGPTSISQR</sequence>
<evidence type="ECO:0000313" key="1">
    <source>
        <dbReference type="EMBL" id="KAK1126363.1"/>
    </source>
</evidence>
<dbReference type="EMBL" id="JAHYIQ010000014">
    <property type="protein sequence ID" value="KAK1126363.1"/>
    <property type="molecule type" value="Genomic_DNA"/>
</dbReference>
<name>A0AA40FVX1_9HYME</name>
<accession>A0AA40FVX1</accession>
<proteinExistence type="predicted"/>
<reference evidence="1" key="1">
    <citation type="submission" date="2021-10" db="EMBL/GenBank/DDBJ databases">
        <title>Melipona bicolor Genome sequencing and assembly.</title>
        <authorList>
            <person name="Araujo N.S."/>
            <person name="Arias M.C."/>
        </authorList>
    </citation>
    <scope>NUCLEOTIDE SEQUENCE</scope>
    <source>
        <strain evidence="1">USP_2M_L1-L4_2017</strain>
        <tissue evidence="1">Whole body</tissue>
    </source>
</reference>
<organism evidence="1 2">
    <name type="scientific">Melipona bicolor</name>
    <dbReference type="NCBI Taxonomy" id="60889"/>
    <lineage>
        <taxon>Eukaryota</taxon>
        <taxon>Metazoa</taxon>
        <taxon>Ecdysozoa</taxon>
        <taxon>Arthropoda</taxon>
        <taxon>Hexapoda</taxon>
        <taxon>Insecta</taxon>
        <taxon>Pterygota</taxon>
        <taxon>Neoptera</taxon>
        <taxon>Endopterygota</taxon>
        <taxon>Hymenoptera</taxon>
        <taxon>Apocrita</taxon>
        <taxon>Aculeata</taxon>
        <taxon>Apoidea</taxon>
        <taxon>Anthophila</taxon>
        <taxon>Apidae</taxon>
        <taxon>Melipona</taxon>
    </lineage>
</organism>
<gene>
    <name evidence="1" type="ORF">K0M31_005001</name>
</gene>
<dbReference type="Proteomes" id="UP001177670">
    <property type="component" value="Unassembled WGS sequence"/>
</dbReference>
<dbReference type="AlphaFoldDB" id="A0AA40FVX1"/>
<evidence type="ECO:0000313" key="2">
    <source>
        <dbReference type="Proteomes" id="UP001177670"/>
    </source>
</evidence>